<dbReference type="Proteomes" id="UP000029736">
    <property type="component" value="Unassembled WGS sequence"/>
</dbReference>
<comment type="caution">
    <text evidence="3">The sequence shown here is derived from an EMBL/GenBank/DDBJ whole genome shotgun (WGS) entry which is preliminary data.</text>
</comment>
<sequence>MDRRDFIRKSSMATAGLTLGSLSMASGTFSKNETVQLGVIGTGARGGGIIRLLNSIPQFKTVACCDILPFRLDSAMENADQKAKAYTDYRRLLDDPNVDAVLIATPLSMHYEMAVAAAQAGKHVYCEKTMTYQMSEADRLVEQVEANGKVFLVGHQYRYHPLYFRVADLIRSGKIGDIANVYIQWNRNGDWRRPVPKPKYERMINWRMYTEYSGGLTAELHSHQIDFVNWVLGTHPEKAVGFGGINYWKDGRETFDNVNSMFSYPNGMKVNCISLTSNAHEGYQMIFRGSKGTIEMGIDEGWIYFEPLNKKEKGMVDGVSGATLNRAKEDKYAIRFEHKTEGWGGTHYAFQEFYECIRDNREPVSNVRTGATTAKCVRMAIDAMRENKAVDWPG</sequence>
<dbReference type="InterPro" id="IPR036291">
    <property type="entry name" value="NAD(P)-bd_dom_sf"/>
</dbReference>
<gene>
    <name evidence="3" type="ORF">IX84_26430</name>
</gene>
<dbReference type="STRING" id="1524460.IX84_26430"/>
<protein>
    <recommendedName>
        <fullName evidence="5">Oxidoreductase</fullName>
    </recommendedName>
</protein>
<feature type="domain" description="Gfo/Idh/MocA-like oxidoreductase N-terminal" evidence="1">
    <location>
        <begin position="37"/>
        <end position="155"/>
    </location>
</feature>
<evidence type="ECO:0008006" key="5">
    <source>
        <dbReference type="Google" id="ProtNLM"/>
    </source>
</evidence>
<dbReference type="Gene3D" id="3.40.50.720">
    <property type="entry name" value="NAD(P)-binding Rossmann-like Domain"/>
    <property type="match status" value="1"/>
</dbReference>
<dbReference type="EMBL" id="JPOS01000084">
    <property type="protein sequence ID" value="KGE85629.1"/>
    <property type="molecule type" value="Genomic_DNA"/>
</dbReference>
<dbReference type="Pfam" id="PF01408">
    <property type="entry name" value="GFO_IDH_MocA"/>
    <property type="match status" value="1"/>
</dbReference>
<dbReference type="InterPro" id="IPR019546">
    <property type="entry name" value="TAT_signal_bac_arc"/>
</dbReference>
<evidence type="ECO:0000313" key="4">
    <source>
        <dbReference type="Proteomes" id="UP000029736"/>
    </source>
</evidence>
<dbReference type="SUPFAM" id="SSF51735">
    <property type="entry name" value="NAD(P)-binding Rossmann-fold domains"/>
    <property type="match status" value="1"/>
</dbReference>
<dbReference type="Gene3D" id="3.30.360.10">
    <property type="entry name" value="Dihydrodipicolinate Reductase, domain 2"/>
    <property type="match status" value="1"/>
</dbReference>
<organism evidence="3 4">
    <name type="scientific">Phaeodactylibacter xiamenensis</name>
    <dbReference type="NCBI Taxonomy" id="1524460"/>
    <lineage>
        <taxon>Bacteria</taxon>
        <taxon>Pseudomonadati</taxon>
        <taxon>Bacteroidota</taxon>
        <taxon>Saprospiria</taxon>
        <taxon>Saprospirales</taxon>
        <taxon>Haliscomenobacteraceae</taxon>
        <taxon>Phaeodactylibacter</taxon>
    </lineage>
</organism>
<dbReference type="OrthoDB" id="9763611at2"/>
<feature type="domain" description="Gfo/Idh/MocA-like oxidoreductase C-terminal" evidence="2">
    <location>
        <begin position="168"/>
        <end position="390"/>
    </location>
</feature>
<name>A0A098RZP5_9BACT</name>
<evidence type="ECO:0000259" key="2">
    <source>
        <dbReference type="Pfam" id="PF02894"/>
    </source>
</evidence>
<evidence type="ECO:0000313" key="3">
    <source>
        <dbReference type="EMBL" id="KGE85629.1"/>
    </source>
</evidence>
<dbReference type="Pfam" id="PF02894">
    <property type="entry name" value="GFO_IDH_MocA_C"/>
    <property type="match status" value="1"/>
</dbReference>
<dbReference type="NCBIfam" id="TIGR01409">
    <property type="entry name" value="TAT_signal_seq"/>
    <property type="match status" value="1"/>
</dbReference>
<reference evidence="3 4" key="1">
    <citation type="journal article" date="2014" name="Int. J. Syst. Evol. Microbiol.">
        <title>Phaeodactylibacter xiamenensis gen. nov., sp. nov., a member of the family Saprospiraceae isolated from the marine alga Phaeodactylum tricornutum.</title>
        <authorList>
            <person name="Chen Z.Jr."/>
            <person name="Lei X."/>
            <person name="Lai Q."/>
            <person name="Li Y."/>
            <person name="Zhang B."/>
            <person name="Zhang J."/>
            <person name="Zhang H."/>
            <person name="Yang L."/>
            <person name="Zheng W."/>
            <person name="Tian Y."/>
            <person name="Yu Z."/>
            <person name="Xu H.Jr."/>
            <person name="Zheng T."/>
        </authorList>
    </citation>
    <scope>NUCLEOTIDE SEQUENCE [LARGE SCALE GENOMIC DNA]</scope>
    <source>
        <strain evidence="3 4">KD52</strain>
    </source>
</reference>
<dbReference type="GO" id="GO:0000166">
    <property type="term" value="F:nucleotide binding"/>
    <property type="evidence" value="ECO:0007669"/>
    <property type="project" value="InterPro"/>
</dbReference>
<dbReference type="InterPro" id="IPR000683">
    <property type="entry name" value="Gfo/Idh/MocA-like_OxRdtase_N"/>
</dbReference>
<dbReference type="PANTHER" id="PTHR43818">
    <property type="entry name" value="BCDNA.GH03377"/>
    <property type="match status" value="1"/>
</dbReference>
<dbReference type="SUPFAM" id="SSF55347">
    <property type="entry name" value="Glyceraldehyde-3-phosphate dehydrogenase-like, C-terminal domain"/>
    <property type="match status" value="1"/>
</dbReference>
<keyword evidence="4" id="KW-1185">Reference proteome</keyword>
<dbReference type="InterPro" id="IPR050463">
    <property type="entry name" value="Gfo/Idh/MocA_oxidrdct_glycsds"/>
</dbReference>
<dbReference type="AlphaFoldDB" id="A0A098RZP5"/>
<dbReference type="InterPro" id="IPR004104">
    <property type="entry name" value="Gfo/Idh/MocA-like_OxRdtase_C"/>
</dbReference>
<dbReference type="PANTHER" id="PTHR43818:SF12">
    <property type="entry name" value="NADH-DEPENDENT DEHYDROGENASE-RELATED"/>
    <property type="match status" value="1"/>
</dbReference>
<proteinExistence type="predicted"/>
<evidence type="ECO:0000259" key="1">
    <source>
        <dbReference type="Pfam" id="PF01408"/>
    </source>
</evidence>
<accession>A0A098RZP5</accession>